<evidence type="ECO:0000256" key="1">
    <source>
        <dbReference type="ARBA" id="ARBA00009518"/>
    </source>
</evidence>
<reference evidence="15 16" key="1">
    <citation type="journal article" date="2016" name="Nat. Commun.">
        <title>Thousands of microbial genomes shed light on interconnected biogeochemical processes in an aquifer system.</title>
        <authorList>
            <person name="Anantharaman K."/>
            <person name="Brown C.T."/>
            <person name="Hug L.A."/>
            <person name="Sharon I."/>
            <person name="Castelle C.J."/>
            <person name="Probst A.J."/>
            <person name="Thomas B.C."/>
            <person name="Singh A."/>
            <person name="Wilkins M.J."/>
            <person name="Karaoz U."/>
            <person name="Brodie E.L."/>
            <person name="Williams K.H."/>
            <person name="Hubbard S.S."/>
            <person name="Banfield J.F."/>
        </authorList>
    </citation>
    <scope>NUCLEOTIDE SEQUENCE [LARGE SCALE GENOMIC DNA]</scope>
</reference>
<comment type="subcellular location">
    <subcellularLocation>
        <location evidence="13">Cytoplasm</location>
    </subcellularLocation>
</comment>
<keyword evidence="10 13" id="KW-0233">DNA recombination</keyword>
<dbReference type="GO" id="GO:0003677">
    <property type="term" value="F:DNA binding"/>
    <property type="evidence" value="ECO:0007669"/>
    <property type="project" value="UniProtKB-KW"/>
</dbReference>
<dbReference type="InterPro" id="IPR002176">
    <property type="entry name" value="X-over_junc_endoDNase_RuvC"/>
</dbReference>
<comment type="cofactor">
    <cofactor evidence="13">
        <name>Mg(2+)</name>
        <dbReference type="ChEBI" id="CHEBI:18420"/>
    </cofactor>
    <text evidence="13">Binds 2 Mg(2+) ion per subunit.</text>
</comment>
<evidence type="ECO:0000313" key="15">
    <source>
        <dbReference type="EMBL" id="OGC81434.1"/>
    </source>
</evidence>
<dbReference type="GO" id="GO:0005737">
    <property type="term" value="C:cytoplasm"/>
    <property type="evidence" value="ECO:0007669"/>
    <property type="project" value="UniProtKB-SubCell"/>
</dbReference>
<evidence type="ECO:0000256" key="14">
    <source>
        <dbReference type="NCBIfam" id="TIGR00228"/>
    </source>
</evidence>
<organism evidence="15 16">
    <name type="scientific">Candidatus Abawacabacteria bacterium RBG_16_42_10</name>
    <dbReference type="NCBI Taxonomy" id="1817814"/>
    <lineage>
        <taxon>Bacteria</taxon>
        <taxon>Candidatus Abawacaibacteriota</taxon>
    </lineage>
</organism>
<dbReference type="NCBIfam" id="NF000711">
    <property type="entry name" value="PRK00039.2-1"/>
    <property type="match status" value="1"/>
</dbReference>
<feature type="active site" evidence="13">
    <location>
        <position position="140"/>
    </location>
</feature>
<evidence type="ECO:0000256" key="12">
    <source>
        <dbReference type="ARBA" id="ARBA00029354"/>
    </source>
</evidence>
<keyword evidence="6 13" id="KW-0227">DNA damage</keyword>
<name>A0A1F4XIL0_9BACT</name>
<keyword evidence="11 13" id="KW-0234">DNA repair</keyword>
<dbReference type="InterPro" id="IPR012337">
    <property type="entry name" value="RNaseH-like_sf"/>
</dbReference>
<keyword evidence="5 13" id="KW-0255">Endonuclease</keyword>
<keyword evidence="4 13" id="KW-0479">Metal-binding</keyword>
<dbReference type="EMBL" id="MEWR01000027">
    <property type="protein sequence ID" value="OGC81434.1"/>
    <property type="molecule type" value="Genomic_DNA"/>
</dbReference>
<accession>A0A1F4XIL0</accession>
<comment type="caution">
    <text evidence="15">The sequence shown here is derived from an EMBL/GenBank/DDBJ whole genome shotgun (WGS) entry which is preliminary data.</text>
</comment>
<comment type="similarity">
    <text evidence="1 13">Belongs to the RuvC family.</text>
</comment>
<evidence type="ECO:0000256" key="7">
    <source>
        <dbReference type="ARBA" id="ARBA00022801"/>
    </source>
</evidence>
<dbReference type="GO" id="GO:0048476">
    <property type="term" value="C:Holliday junction resolvase complex"/>
    <property type="evidence" value="ECO:0007669"/>
    <property type="project" value="UniProtKB-UniRule"/>
</dbReference>
<keyword evidence="2 13" id="KW-0963">Cytoplasm</keyword>
<evidence type="ECO:0000256" key="3">
    <source>
        <dbReference type="ARBA" id="ARBA00022722"/>
    </source>
</evidence>
<evidence type="ECO:0000256" key="11">
    <source>
        <dbReference type="ARBA" id="ARBA00023204"/>
    </source>
</evidence>
<dbReference type="PANTHER" id="PTHR30194">
    <property type="entry name" value="CROSSOVER JUNCTION ENDODEOXYRIBONUCLEASE RUVC"/>
    <property type="match status" value="1"/>
</dbReference>
<dbReference type="HAMAP" id="MF_00034">
    <property type="entry name" value="RuvC"/>
    <property type="match status" value="1"/>
</dbReference>
<keyword evidence="9 13" id="KW-0238">DNA-binding</keyword>
<dbReference type="AlphaFoldDB" id="A0A1F4XIL0"/>
<dbReference type="PANTHER" id="PTHR30194:SF3">
    <property type="entry name" value="CROSSOVER JUNCTION ENDODEOXYRIBONUCLEASE RUVC"/>
    <property type="match status" value="1"/>
</dbReference>
<evidence type="ECO:0000256" key="4">
    <source>
        <dbReference type="ARBA" id="ARBA00022723"/>
    </source>
</evidence>
<sequence>MKILGIDPGTATVGYGLIEAKKRELIFRECGVIETHKKVPMIERLREIGTDIGALIKEMKPDLCVVEQLFFLKNVTNGITVAQARGVILYEIAKANIPCVEFTPLQMKQLITGHGRAEKKRVGMMITSMLKLDKVPRPDDAADALGLAICGYLASRMRRG</sequence>
<keyword evidence="3 13" id="KW-0540">Nuclease</keyword>
<evidence type="ECO:0000256" key="2">
    <source>
        <dbReference type="ARBA" id="ARBA00022490"/>
    </source>
</evidence>
<dbReference type="GO" id="GO:0006310">
    <property type="term" value="P:DNA recombination"/>
    <property type="evidence" value="ECO:0007669"/>
    <property type="project" value="UniProtKB-UniRule"/>
</dbReference>
<comment type="subunit">
    <text evidence="13">Homodimer which binds Holliday junction (HJ) DNA. The HJ becomes 2-fold symmetrical on binding to RuvC with unstacked arms; it has a different conformation from HJ DNA in complex with RuvA. In the full resolvosome a probable DNA-RuvA(4)-RuvB(12)-RuvC(2) complex forms which resolves the HJ.</text>
</comment>
<evidence type="ECO:0000256" key="10">
    <source>
        <dbReference type="ARBA" id="ARBA00023172"/>
    </source>
</evidence>
<keyword evidence="8 13" id="KW-0460">Magnesium</keyword>
<protein>
    <recommendedName>
        <fullName evidence="13 14">Crossover junction endodeoxyribonuclease RuvC</fullName>
        <ecNumber evidence="13 14">3.1.21.10</ecNumber>
    </recommendedName>
    <alternativeName>
        <fullName evidence="13">Holliday junction nuclease RuvC</fullName>
    </alternativeName>
    <alternativeName>
        <fullName evidence="13">Holliday junction resolvase RuvC</fullName>
    </alternativeName>
</protein>
<gene>
    <name evidence="13" type="primary">ruvC</name>
    <name evidence="15" type="ORF">A2V81_04240</name>
</gene>
<dbReference type="GO" id="GO:0006281">
    <property type="term" value="P:DNA repair"/>
    <property type="evidence" value="ECO:0007669"/>
    <property type="project" value="UniProtKB-UniRule"/>
</dbReference>
<dbReference type="EC" id="3.1.21.10" evidence="13 14"/>
<feature type="binding site" evidence="13">
    <location>
        <position position="67"/>
    </location>
    <ligand>
        <name>Mg(2+)</name>
        <dbReference type="ChEBI" id="CHEBI:18420"/>
        <label>2</label>
    </ligand>
</feature>
<feature type="binding site" evidence="13">
    <location>
        <position position="140"/>
    </location>
    <ligand>
        <name>Mg(2+)</name>
        <dbReference type="ChEBI" id="CHEBI:18420"/>
        <label>1</label>
    </ligand>
</feature>
<dbReference type="FunFam" id="3.30.420.10:FF:000002">
    <property type="entry name" value="Crossover junction endodeoxyribonuclease RuvC"/>
    <property type="match status" value="1"/>
</dbReference>
<dbReference type="InterPro" id="IPR036397">
    <property type="entry name" value="RNaseH_sf"/>
</dbReference>
<dbReference type="Proteomes" id="UP000177614">
    <property type="component" value="Unassembled WGS sequence"/>
</dbReference>
<comment type="catalytic activity">
    <reaction evidence="12 13">
        <text>Endonucleolytic cleavage at a junction such as a reciprocal single-stranded crossover between two homologous DNA duplexes (Holliday junction).</text>
        <dbReference type="EC" id="3.1.21.10"/>
    </reaction>
</comment>
<dbReference type="GO" id="GO:0008821">
    <property type="term" value="F:crossover junction DNA endonuclease activity"/>
    <property type="evidence" value="ECO:0007669"/>
    <property type="project" value="UniProtKB-UniRule"/>
</dbReference>
<evidence type="ECO:0000256" key="9">
    <source>
        <dbReference type="ARBA" id="ARBA00023125"/>
    </source>
</evidence>
<dbReference type="PRINTS" id="PR00696">
    <property type="entry name" value="RSOLVASERUVC"/>
</dbReference>
<proteinExistence type="inferred from homology"/>
<dbReference type="Gene3D" id="3.30.420.10">
    <property type="entry name" value="Ribonuclease H-like superfamily/Ribonuclease H"/>
    <property type="match status" value="1"/>
</dbReference>
<evidence type="ECO:0000256" key="5">
    <source>
        <dbReference type="ARBA" id="ARBA00022759"/>
    </source>
</evidence>
<dbReference type="Pfam" id="PF02075">
    <property type="entry name" value="RuvC"/>
    <property type="match status" value="1"/>
</dbReference>
<dbReference type="NCBIfam" id="TIGR00228">
    <property type="entry name" value="ruvC"/>
    <property type="match status" value="1"/>
</dbReference>
<keyword evidence="7 13" id="KW-0378">Hydrolase</keyword>
<feature type="active site" evidence="13">
    <location>
        <position position="67"/>
    </location>
</feature>
<feature type="active site" evidence="13">
    <location>
        <position position="7"/>
    </location>
</feature>
<evidence type="ECO:0000256" key="6">
    <source>
        <dbReference type="ARBA" id="ARBA00022763"/>
    </source>
</evidence>
<feature type="binding site" evidence="13">
    <location>
        <position position="7"/>
    </location>
    <ligand>
        <name>Mg(2+)</name>
        <dbReference type="ChEBI" id="CHEBI:18420"/>
        <label>1</label>
    </ligand>
</feature>
<evidence type="ECO:0000313" key="16">
    <source>
        <dbReference type="Proteomes" id="UP000177614"/>
    </source>
</evidence>
<comment type="function">
    <text evidence="13">The RuvA-RuvB-RuvC complex processes Holliday junction (HJ) DNA during genetic recombination and DNA repair. Endonuclease that resolves HJ intermediates. Cleaves cruciform DNA by making single-stranded nicks across the HJ at symmetrical positions within the homologous arms, yielding a 5'-phosphate and a 3'-hydroxyl group; requires a central core of homology in the junction. The consensus cleavage sequence is 5'-(A/T)TT(C/G)-3'. Cleavage occurs on the 3'-side of the TT dinucleotide at the point of strand exchange. HJ branch migration catalyzed by RuvA-RuvB allows RuvC to scan DNA until it finds its consensus sequence, where it cleaves and resolves the cruciform DNA.</text>
</comment>
<evidence type="ECO:0000256" key="13">
    <source>
        <dbReference type="HAMAP-Rule" id="MF_00034"/>
    </source>
</evidence>
<dbReference type="GO" id="GO:0000287">
    <property type="term" value="F:magnesium ion binding"/>
    <property type="evidence" value="ECO:0007669"/>
    <property type="project" value="UniProtKB-UniRule"/>
</dbReference>
<dbReference type="STRING" id="1817814.A2V81_04240"/>
<dbReference type="SUPFAM" id="SSF53098">
    <property type="entry name" value="Ribonuclease H-like"/>
    <property type="match status" value="1"/>
</dbReference>
<evidence type="ECO:0000256" key="8">
    <source>
        <dbReference type="ARBA" id="ARBA00022842"/>
    </source>
</evidence>
<dbReference type="CDD" id="cd16962">
    <property type="entry name" value="RuvC"/>
    <property type="match status" value="1"/>
</dbReference>